<evidence type="ECO:0000313" key="2">
    <source>
        <dbReference type="Proteomes" id="UP000638313"/>
    </source>
</evidence>
<organism evidence="1 2">
    <name type="scientific">Streptomyces mashuensis</name>
    <dbReference type="NCBI Taxonomy" id="33904"/>
    <lineage>
        <taxon>Bacteria</taxon>
        <taxon>Bacillati</taxon>
        <taxon>Actinomycetota</taxon>
        <taxon>Actinomycetes</taxon>
        <taxon>Kitasatosporales</taxon>
        <taxon>Streptomycetaceae</taxon>
        <taxon>Streptomyces</taxon>
    </lineage>
</organism>
<reference evidence="1" key="1">
    <citation type="journal article" date="2014" name="Int. J. Syst. Evol. Microbiol.">
        <title>Complete genome sequence of Corynebacterium casei LMG S-19264T (=DSM 44701T), isolated from a smear-ripened cheese.</title>
        <authorList>
            <consortium name="US DOE Joint Genome Institute (JGI-PGF)"/>
            <person name="Walter F."/>
            <person name="Albersmeier A."/>
            <person name="Kalinowski J."/>
            <person name="Ruckert C."/>
        </authorList>
    </citation>
    <scope>NUCLEOTIDE SEQUENCE</scope>
    <source>
        <strain evidence="1">JCM 4059</strain>
    </source>
</reference>
<name>A0A919AYZ4_9ACTN</name>
<protein>
    <submittedName>
        <fullName evidence="1">Uncharacterized protein</fullName>
    </submittedName>
</protein>
<gene>
    <name evidence="1" type="ORF">GCM10010218_12740</name>
</gene>
<comment type="caution">
    <text evidence="1">The sequence shown here is derived from an EMBL/GenBank/DDBJ whole genome shotgun (WGS) entry which is preliminary data.</text>
</comment>
<proteinExistence type="predicted"/>
<dbReference type="RefSeq" id="WP_190128431.1">
    <property type="nucleotide sequence ID" value="NZ_BNBD01000002.1"/>
</dbReference>
<keyword evidence="2" id="KW-1185">Reference proteome</keyword>
<dbReference type="AlphaFoldDB" id="A0A919AYZ4"/>
<reference evidence="1" key="2">
    <citation type="submission" date="2020-09" db="EMBL/GenBank/DDBJ databases">
        <authorList>
            <person name="Sun Q."/>
            <person name="Ohkuma M."/>
        </authorList>
    </citation>
    <scope>NUCLEOTIDE SEQUENCE</scope>
    <source>
        <strain evidence="1">JCM 4059</strain>
    </source>
</reference>
<sequence length="210" mass="23183">MNDFASADTVSSALTWPKWEALQRGHIAAQQRELSDPDDFVTDAELDELYAQPCPLCARTGRWKRSGRTVRFTACGHAFPVPSKPAPVPVAPARRPGDCLGSYDRRSGTFAFSDGTLLVTLKFLWIQTIEQGEEHWQITTTVAKGAYVPVGTMSVERAEVEGVVPFALAKAVVAVADEESDRPVITIKWRASYRHEVIAVSERRTPWAPS</sequence>
<evidence type="ECO:0000313" key="1">
    <source>
        <dbReference type="EMBL" id="GHF33113.1"/>
    </source>
</evidence>
<accession>A0A919AYZ4</accession>
<dbReference type="Proteomes" id="UP000638313">
    <property type="component" value="Unassembled WGS sequence"/>
</dbReference>
<dbReference type="EMBL" id="BNBD01000002">
    <property type="protein sequence ID" value="GHF33113.1"/>
    <property type="molecule type" value="Genomic_DNA"/>
</dbReference>